<dbReference type="GeneID" id="136081648"/>
<keyword evidence="2" id="KW-1185">Reference proteome</keyword>
<feature type="region of interest" description="Disordered" evidence="1">
    <location>
        <begin position="25"/>
        <end position="49"/>
    </location>
</feature>
<protein>
    <submittedName>
        <fullName evidence="3">Death-associated protein 1-like</fullName>
    </submittedName>
</protein>
<feature type="region of interest" description="Disordered" evidence="1">
    <location>
        <begin position="79"/>
        <end position="109"/>
    </location>
</feature>
<feature type="compositionally biased region" description="Basic and acidic residues" evidence="1">
    <location>
        <begin position="30"/>
        <end position="49"/>
    </location>
</feature>
<dbReference type="InterPro" id="IPR024130">
    <property type="entry name" value="DAP1/DAPL1"/>
</dbReference>
<dbReference type="Pfam" id="PF15228">
    <property type="entry name" value="DAP"/>
    <property type="match status" value="1"/>
</dbReference>
<organism evidence="2 3">
    <name type="scientific">Hydra vulgaris</name>
    <name type="common">Hydra</name>
    <name type="synonym">Hydra attenuata</name>
    <dbReference type="NCBI Taxonomy" id="6087"/>
    <lineage>
        <taxon>Eukaryota</taxon>
        <taxon>Metazoa</taxon>
        <taxon>Cnidaria</taxon>
        <taxon>Hydrozoa</taxon>
        <taxon>Hydroidolina</taxon>
        <taxon>Anthoathecata</taxon>
        <taxon>Aplanulata</taxon>
        <taxon>Hydridae</taxon>
        <taxon>Hydra</taxon>
    </lineage>
</organism>
<evidence type="ECO:0000313" key="3">
    <source>
        <dbReference type="RefSeq" id="XP_065655294.1"/>
    </source>
</evidence>
<evidence type="ECO:0000313" key="2">
    <source>
        <dbReference type="Proteomes" id="UP001652625"/>
    </source>
</evidence>
<evidence type="ECO:0000256" key="1">
    <source>
        <dbReference type="SAM" id="MobiDB-lite"/>
    </source>
</evidence>
<dbReference type="PANTHER" id="PTHR13177">
    <property type="entry name" value="DEATH-ASSOCIATED PROTEIN 1"/>
    <property type="match status" value="1"/>
</dbReference>
<gene>
    <name evidence="3" type="primary">LOC136081648</name>
</gene>
<sequence>MSSPPKENLKAGHPPAVKVSGMRVVQHSHNHSDKLTKEEREKEELEFQTEKPVNESLVVGGAIAKGDKDFSTAAVKVAHEKPMPSKEKHQKGWSAHGHPNIVLMQPGKQ</sequence>
<proteinExistence type="predicted"/>
<accession>A0ABM4C174</accession>
<feature type="region of interest" description="Disordered" evidence="1">
    <location>
        <begin position="1"/>
        <end position="20"/>
    </location>
</feature>
<dbReference type="Proteomes" id="UP001652625">
    <property type="component" value="Chromosome 06"/>
</dbReference>
<reference evidence="3" key="1">
    <citation type="submission" date="2025-08" db="UniProtKB">
        <authorList>
            <consortium name="RefSeq"/>
        </authorList>
    </citation>
    <scope>IDENTIFICATION</scope>
</reference>
<dbReference type="PANTHER" id="PTHR13177:SF4">
    <property type="entry name" value="GEO09647P1"/>
    <property type="match status" value="1"/>
</dbReference>
<dbReference type="RefSeq" id="XP_065655294.1">
    <property type="nucleotide sequence ID" value="XM_065799222.1"/>
</dbReference>
<name>A0ABM4C174_HYDVU</name>